<comment type="caution">
    <text evidence="3">The sequence shown here is derived from an EMBL/GenBank/DDBJ whole genome shotgun (WGS) entry which is preliminary data.</text>
</comment>
<feature type="region of interest" description="Disordered" evidence="1">
    <location>
        <begin position="201"/>
        <end position="253"/>
    </location>
</feature>
<keyword evidence="4" id="KW-1185">Reference proteome</keyword>
<dbReference type="EMBL" id="JAAMOB010000016">
    <property type="protein sequence ID" value="KAF4103575.1"/>
    <property type="molecule type" value="Genomic_DNA"/>
</dbReference>
<dbReference type="GO" id="GO:0005634">
    <property type="term" value="C:nucleus"/>
    <property type="evidence" value="ECO:0007669"/>
    <property type="project" value="TreeGrafter"/>
</dbReference>
<dbReference type="AlphaFoldDB" id="A0A7J6CAD9"/>
<dbReference type="SMART" id="SM00595">
    <property type="entry name" value="MADF"/>
    <property type="match status" value="1"/>
</dbReference>
<protein>
    <recommendedName>
        <fullName evidence="2">MADF domain-containing protein</fullName>
    </recommendedName>
</protein>
<evidence type="ECO:0000259" key="2">
    <source>
        <dbReference type="PROSITE" id="PS51029"/>
    </source>
</evidence>
<dbReference type="GO" id="GO:0005667">
    <property type="term" value="C:transcription regulator complex"/>
    <property type="evidence" value="ECO:0007669"/>
    <property type="project" value="TreeGrafter"/>
</dbReference>
<accession>A0A7J6CAD9</accession>
<name>A0A7J6CAD9_9TELE</name>
<dbReference type="Proteomes" id="UP000579812">
    <property type="component" value="Unassembled WGS sequence"/>
</dbReference>
<dbReference type="InterPro" id="IPR006578">
    <property type="entry name" value="MADF-dom"/>
</dbReference>
<organism evidence="3 4">
    <name type="scientific">Onychostoma macrolepis</name>
    <dbReference type="NCBI Taxonomy" id="369639"/>
    <lineage>
        <taxon>Eukaryota</taxon>
        <taxon>Metazoa</taxon>
        <taxon>Chordata</taxon>
        <taxon>Craniata</taxon>
        <taxon>Vertebrata</taxon>
        <taxon>Euteleostomi</taxon>
        <taxon>Actinopterygii</taxon>
        <taxon>Neopterygii</taxon>
        <taxon>Teleostei</taxon>
        <taxon>Ostariophysi</taxon>
        <taxon>Cypriniformes</taxon>
        <taxon>Cyprinidae</taxon>
        <taxon>Acrossocheilinae</taxon>
        <taxon>Onychostoma</taxon>
    </lineage>
</organism>
<evidence type="ECO:0000313" key="3">
    <source>
        <dbReference type="EMBL" id="KAF4103575.1"/>
    </source>
</evidence>
<evidence type="ECO:0000313" key="4">
    <source>
        <dbReference type="Proteomes" id="UP000579812"/>
    </source>
</evidence>
<proteinExistence type="predicted"/>
<gene>
    <name evidence="3" type="ORF">G5714_016458</name>
</gene>
<dbReference type="PROSITE" id="PS51029">
    <property type="entry name" value="MADF"/>
    <property type="match status" value="1"/>
</dbReference>
<dbReference type="Pfam" id="PF10545">
    <property type="entry name" value="MADF_DNA_bdg"/>
    <property type="match status" value="1"/>
</dbReference>
<evidence type="ECO:0000256" key="1">
    <source>
        <dbReference type="SAM" id="MobiDB-lite"/>
    </source>
</evidence>
<sequence length="373" mass="41768">MVMELRTYDVVVTLSVEQYGLANPIVEVVGHVLALPTLSHGRFAQGLHLRQVDMLQDGIAKSTATLSMMSTKLRRICVKSLEKHRKKKRQKVGGVNVVVHIDESKFCHKRKLYHNRSDKEKSWGEIASVLNVPVEDVKMRATSLRTQFTKLIKPKPSGSGEKGLSQKQRWLLISLDFLKKHVAQRPSETSLDQSVKDLLSEGQDIDDPTSDEDIADTSEALGPHPSTQQEGEDHNSLFPTPRPALKRRKADTDTVEQQKLKLLQQMSASVLATPDACSSFGNQVAVELRLIKNTSIQTGVKRKIMNALFEAQEADQSSTSPSSHMPPLIYSTLTPTQMLTSTPLYTQTPQHYHQHMPPQGPVQPQNFLRMLEE</sequence>
<feature type="compositionally biased region" description="Acidic residues" evidence="1">
    <location>
        <begin position="203"/>
        <end position="216"/>
    </location>
</feature>
<dbReference type="GO" id="GO:0006357">
    <property type="term" value="P:regulation of transcription by RNA polymerase II"/>
    <property type="evidence" value="ECO:0007669"/>
    <property type="project" value="TreeGrafter"/>
</dbReference>
<dbReference type="InterPro" id="IPR039353">
    <property type="entry name" value="TF_Adf1"/>
</dbReference>
<dbReference type="PANTHER" id="PTHR12243:SF67">
    <property type="entry name" value="COREPRESSOR OF PANGOLIN, ISOFORM A-RELATED"/>
    <property type="match status" value="1"/>
</dbReference>
<dbReference type="PANTHER" id="PTHR12243">
    <property type="entry name" value="MADF DOMAIN TRANSCRIPTION FACTOR"/>
    <property type="match status" value="1"/>
</dbReference>
<reference evidence="3 4" key="1">
    <citation type="submission" date="2020-04" db="EMBL/GenBank/DDBJ databases">
        <title>Chromosome-level genome assembly of a cyprinid fish Onychostoma macrolepis by integration of Nanopore Sequencing, Bionano and Hi-C technology.</title>
        <authorList>
            <person name="Wang D."/>
        </authorList>
    </citation>
    <scope>NUCLEOTIDE SEQUENCE [LARGE SCALE GENOMIC DNA]</scope>
    <source>
        <strain evidence="3">SWU-2019</strain>
        <tissue evidence="3">Muscle</tissue>
    </source>
</reference>
<feature type="domain" description="MADF" evidence="2">
    <location>
        <begin position="96"/>
        <end position="183"/>
    </location>
</feature>